<evidence type="ECO:0000256" key="2">
    <source>
        <dbReference type="ARBA" id="ARBA00022448"/>
    </source>
</evidence>
<evidence type="ECO:0000256" key="1">
    <source>
        <dbReference type="ARBA" id="ARBA00004442"/>
    </source>
</evidence>
<dbReference type="SUPFAM" id="SSF49464">
    <property type="entry name" value="Carboxypeptidase regulatory domain-like"/>
    <property type="match status" value="1"/>
</dbReference>
<keyword evidence="7" id="KW-0675">Receptor</keyword>
<keyword evidence="5" id="KW-0732">Signal</keyword>
<dbReference type="Gene3D" id="2.40.170.20">
    <property type="entry name" value="TonB-dependent receptor, beta-barrel domain"/>
    <property type="match status" value="1"/>
</dbReference>
<proteinExistence type="predicted"/>
<feature type="signal peptide" evidence="5">
    <location>
        <begin position="1"/>
        <end position="21"/>
    </location>
</feature>
<evidence type="ECO:0000256" key="4">
    <source>
        <dbReference type="ARBA" id="ARBA00023237"/>
    </source>
</evidence>
<evidence type="ECO:0000259" key="6">
    <source>
        <dbReference type="SMART" id="SM00965"/>
    </source>
</evidence>
<comment type="subcellular location">
    <subcellularLocation>
        <location evidence="1">Cell outer membrane</location>
    </subcellularLocation>
</comment>
<comment type="caution">
    <text evidence="7">The sequence shown here is derived from an EMBL/GenBank/DDBJ whole genome shotgun (WGS) entry which is preliminary data.</text>
</comment>
<evidence type="ECO:0000256" key="3">
    <source>
        <dbReference type="ARBA" id="ARBA00023136"/>
    </source>
</evidence>
<dbReference type="GO" id="GO:0009279">
    <property type="term" value="C:cell outer membrane"/>
    <property type="evidence" value="ECO:0007669"/>
    <property type="project" value="UniProtKB-SubCell"/>
</dbReference>
<evidence type="ECO:0000313" key="7">
    <source>
        <dbReference type="EMBL" id="NGP76758.1"/>
    </source>
</evidence>
<dbReference type="Gene3D" id="2.60.40.1120">
    <property type="entry name" value="Carboxypeptidase-like, regulatory domain"/>
    <property type="match status" value="1"/>
</dbReference>
<name>A0A6M1SX25_9BACT</name>
<organism evidence="7 8">
    <name type="scientific">Halalkalibaculum roseum</name>
    <dbReference type="NCBI Taxonomy" id="2709311"/>
    <lineage>
        <taxon>Bacteria</taxon>
        <taxon>Pseudomonadati</taxon>
        <taxon>Balneolota</taxon>
        <taxon>Balneolia</taxon>
        <taxon>Balneolales</taxon>
        <taxon>Balneolaceae</taxon>
        <taxon>Halalkalibaculum</taxon>
    </lineage>
</organism>
<evidence type="ECO:0000313" key="8">
    <source>
        <dbReference type="Proteomes" id="UP000473278"/>
    </source>
</evidence>
<dbReference type="AlphaFoldDB" id="A0A6M1SX25"/>
<dbReference type="Pfam" id="PF13715">
    <property type="entry name" value="CarbopepD_reg_2"/>
    <property type="match status" value="1"/>
</dbReference>
<keyword evidence="4" id="KW-0998">Cell outer membrane</keyword>
<dbReference type="Gene3D" id="3.55.50.30">
    <property type="match status" value="1"/>
</dbReference>
<keyword evidence="3" id="KW-0472">Membrane</keyword>
<reference evidence="7 8" key="1">
    <citation type="submission" date="2020-02" db="EMBL/GenBank/DDBJ databases">
        <title>Balneolaceae bacterium YR4-1, complete genome.</title>
        <authorList>
            <person name="Li Y."/>
            <person name="Wu S."/>
        </authorList>
    </citation>
    <scope>NUCLEOTIDE SEQUENCE [LARGE SCALE GENOMIC DNA]</scope>
    <source>
        <strain evidence="7 8">YR4-1</strain>
    </source>
</reference>
<dbReference type="RefSeq" id="WP_165141481.1">
    <property type="nucleotide sequence ID" value="NZ_JAALLT010000003.1"/>
</dbReference>
<evidence type="ECO:0000256" key="5">
    <source>
        <dbReference type="SAM" id="SignalP"/>
    </source>
</evidence>
<dbReference type="InterPro" id="IPR036942">
    <property type="entry name" value="Beta-barrel_TonB_sf"/>
</dbReference>
<dbReference type="Pfam" id="PF07660">
    <property type="entry name" value="STN"/>
    <property type="match status" value="1"/>
</dbReference>
<protein>
    <submittedName>
        <fullName evidence="7">TonB-dependent receptor</fullName>
    </submittedName>
</protein>
<dbReference type="EMBL" id="JAALLT010000003">
    <property type="protein sequence ID" value="NGP76758.1"/>
    <property type="molecule type" value="Genomic_DNA"/>
</dbReference>
<gene>
    <name evidence="7" type="ORF">G3570_08945</name>
</gene>
<feature type="domain" description="Secretin/TonB short N-terminal" evidence="6">
    <location>
        <begin position="54"/>
        <end position="105"/>
    </location>
</feature>
<dbReference type="SMART" id="SM00965">
    <property type="entry name" value="STN"/>
    <property type="match status" value="1"/>
</dbReference>
<dbReference type="InterPro" id="IPR011662">
    <property type="entry name" value="Secretin/TonB_short_N"/>
</dbReference>
<dbReference type="InterPro" id="IPR008969">
    <property type="entry name" value="CarboxyPept-like_regulatory"/>
</dbReference>
<dbReference type="SUPFAM" id="SSF56935">
    <property type="entry name" value="Porins"/>
    <property type="match status" value="1"/>
</dbReference>
<feature type="chain" id="PRO_5026899981" evidence="5">
    <location>
        <begin position="22"/>
        <end position="927"/>
    </location>
</feature>
<keyword evidence="8" id="KW-1185">Reference proteome</keyword>
<keyword evidence="2" id="KW-0813">Transport</keyword>
<dbReference type="Proteomes" id="UP000473278">
    <property type="component" value="Unassembled WGS sequence"/>
</dbReference>
<sequence>MKFKSILLFIFLLLSVSPVLAQQDGKTENERFTLLFRGTPIEEAIKDLVKETRIDLIYDPSILSSQRVFSLSKNEYPEQILSNILKGTNLDYIQLSSGTYVIIKSAVNEPRYGSLAGIVLDKSTGKPLEGANVLIADASTGTSSNGAGRFTIAPLLTGNYEITITYVGYQTVRDTVSIPRQQDSLRRFYLESRPVFVEPLVISSLQKRLPYYNSGKEEVTNLTNSLSSYTGSPDALRSVESVMGVNFSIPLADFNIQGGAEGEHQVMLDGVPIYNPTSFGRLTGAFSPYALQKITVHKAGYGSSVGSQLSGIISIDQDLPADEEKNLMLQVDPLSLNGRINLATSINDDIQFKTMIAGRSNIWRWYQKPALSNTLENWDRLDPIISGNLINNGMEDVFFEKVNHRSDVDFYDFHWSNEIAFSDFHTTYFSYYRGTNYLQTRLLSDNSSPQAGNPESMYTRDTYDWLNDIVRVEHNWLINSRWQTQLGFSYSNHYSNHHFGMASTDDISAIPSNNSQLISSLDRYIDEQPHTGDQNLIRETTFNARFEYSLNQDHKLNFGIESKVIDYSFSLSDLFYHFSSSRNSTVMLNGFLEDEFSLNFNTKLIGGSRFTFIPNEQKIYAEPRISVQTDLQETHLGFISLKLAGGVYRQYVNQFDLTNVGPSSIVPSIRFWVPVDFTTDVPKSYHASSEILIEPEETLSIKWEGYYKWNPSVLSLDYHALLEEPDNPNARFNNQSTFTEQGRSYSYGTGISIEKLFEDPMMEFSLSYEYSLARKRTPKRFNGQYVDTPWNEPQKLQAAVNWNIIPSLLTTIRWQSIWGRSWAYNQAYYDYLTIDGNQSQYGTITFDSPSNDTLSPYHQLDIGFSWSQNINRSKVQLRLDLVNILDRQNTLEKRLIPQQNNEGTLQYTTQPKTLPGFTPSIGIRFIY</sequence>
<accession>A0A6M1SX25</accession>